<dbReference type="InterPro" id="IPR014854">
    <property type="entry name" value="Nse4_C"/>
</dbReference>
<evidence type="ECO:0000256" key="3">
    <source>
        <dbReference type="ARBA" id="ARBA00008997"/>
    </source>
</evidence>
<feature type="domain" description="Nse4/EID protein Nse3/MAGE-binding" evidence="12">
    <location>
        <begin position="127"/>
        <end position="180"/>
    </location>
</feature>
<evidence type="ECO:0000259" key="11">
    <source>
        <dbReference type="Pfam" id="PF08743"/>
    </source>
</evidence>
<dbReference type="GO" id="GO:0006310">
    <property type="term" value="P:DNA recombination"/>
    <property type="evidence" value="ECO:0007669"/>
    <property type="project" value="UniProtKB-UniRule"/>
</dbReference>
<evidence type="ECO:0000256" key="6">
    <source>
        <dbReference type="ARBA" id="ARBA00023172"/>
    </source>
</evidence>
<feature type="compositionally biased region" description="Basic and acidic residues" evidence="10">
    <location>
        <begin position="33"/>
        <end position="44"/>
    </location>
</feature>
<keyword evidence="6 9" id="KW-0233">DNA recombination</keyword>
<evidence type="ECO:0000313" key="13">
    <source>
        <dbReference type="Ensembl" id="ENSPMRP00000009503.1"/>
    </source>
</evidence>
<dbReference type="PANTHER" id="PTHR16140:SF0">
    <property type="entry name" value="NON-STRUCTURAL MAINTENANCE OF CHROMOSOMES ELEMENT 4"/>
    <property type="match status" value="1"/>
</dbReference>
<dbReference type="InterPro" id="IPR029225">
    <property type="entry name" value="Nse4_Nse3-bd"/>
</dbReference>
<dbReference type="Ensembl" id="ENSPMRT00000010136.1">
    <property type="protein sequence ID" value="ENSPMRP00000009503.1"/>
    <property type="gene ID" value="ENSPMRG00000006364.1"/>
</dbReference>
<dbReference type="GO" id="GO:0005634">
    <property type="term" value="C:nucleus"/>
    <property type="evidence" value="ECO:0007669"/>
    <property type="project" value="UniProtKB-SubCell"/>
</dbReference>
<keyword evidence="4 9" id="KW-0227">DNA damage</keyword>
<comment type="subcellular location">
    <subcellularLocation>
        <location evidence="2">Chromosome</location>
        <location evidence="2">Telomere</location>
    </subcellularLocation>
    <subcellularLocation>
        <location evidence="1 9">Nucleus</location>
    </subcellularLocation>
</comment>
<evidence type="ECO:0000256" key="9">
    <source>
        <dbReference type="RuleBase" id="RU365071"/>
    </source>
</evidence>
<evidence type="ECO:0000256" key="8">
    <source>
        <dbReference type="ARBA" id="ARBA00023242"/>
    </source>
</evidence>
<dbReference type="InterPro" id="IPR027786">
    <property type="entry name" value="Nse4/EID"/>
</dbReference>
<evidence type="ECO:0000259" key="12">
    <source>
        <dbReference type="Pfam" id="PF15412"/>
    </source>
</evidence>
<dbReference type="GeneTree" id="ENSGT00390000011476"/>
<comment type="similarity">
    <text evidence="3 9">Belongs to the NSE4 family.</text>
</comment>
<keyword evidence="8 9" id="KW-0539">Nucleus</keyword>
<gene>
    <name evidence="13" type="primary">NSMCE4A</name>
</gene>
<dbReference type="AlphaFoldDB" id="A0A670ICV1"/>
<dbReference type="GO" id="GO:0000781">
    <property type="term" value="C:chromosome, telomeric region"/>
    <property type="evidence" value="ECO:0007669"/>
    <property type="project" value="UniProtKB-SubCell"/>
</dbReference>
<evidence type="ECO:0000256" key="2">
    <source>
        <dbReference type="ARBA" id="ARBA00004574"/>
    </source>
</evidence>
<evidence type="ECO:0000256" key="1">
    <source>
        <dbReference type="ARBA" id="ARBA00004123"/>
    </source>
</evidence>
<evidence type="ECO:0000313" key="14">
    <source>
        <dbReference type="Proteomes" id="UP000472272"/>
    </source>
</evidence>
<keyword evidence="7 9" id="KW-0234">DNA repair</keyword>
<dbReference type="Pfam" id="PF08743">
    <property type="entry name" value="Nse4_C"/>
    <property type="match status" value="1"/>
</dbReference>
<reference evidence="13" key="3">
    <citation type="submission" date="2025-09" db="UniProtKB">
        <authorList>
            <consortium name="Ensembl"/>
        </authorList>
    </citation>
    <scope>IDENTIFICATION</scope>
</reference>
<dbReference type="OMA" id="FMGINRT"/>
<dbReference type="PANTHER" id="PTHR16140">
    <property type="entry name" value="NON-STRUCTURAL MAINTENANCE OF CHROMOSOMES ELEMENT 4"/>
    <property type="match status" value="1"/>
</dbReference>
<protein>
    <recommendedName>
        <fullName evidence="9">Non-structural maintenance of chromosomes element 4</fullName>
    </recommendedName>
</protein>
<accession>A0A670ICV1</accession>
<evidence type="ECO:0000256" key="5">
    <source>
        <dbReference type="ARBA" id="ARBA00022895"/>
    </source>
</evidence>
<organism evidence="13 14">
    <name type="scientific">Podarcis muralis</name>
    <name type="common">Wall lizard</name>
    <name type="synonym">Lacerta muralis</name>
    <dbReference type="NCBI Taxonomy" id="64176"/>
    <lineage>
        <taxon>Eukaryota</taxon>
        <taxon>Metazoa</taxon>
        <taxon>Chordata</taxon>
        <taxon>Craniata</taxon>
        <taxon>Vertebrata</taxon>
        <taxon>Euteleostomi</taxon>
        <taxon>Lepidosauria</taxon>
        <taxon>Squamata</taxon>
        <taxon>Bifurcata</taxon>
        <taxon>Unidentata</taxon>
        <taxon>Episquamata</taxon>
        <taxon>Laterata</taxon>
        <taxon>Lacertibaenia</taxon>
        <taxon>Lacertidae</taxon>
        <taxon>Podarcis</taxon>
    </lineage>
</organism>
<keyword evidence="5" id="KW-0158">Chromosome</keyword>
<feature type="domain" description="Non-structural maintenance of chromosome element 4 C-terminal" evidence="11">
    <location>
        <begin position="280"/>
        <end position="366"/>
    </location>
</feature>
<evidence type="ECO:0000256" key="4">
    <source>
        <dbReference type="ARBA" id="ARBA00022763"/>
    </source>
</evidence>
<dbReference type="Proteomes" id="UP000472272">
    <property type="component" value="Chromosome 5"/>
</dbReference>
<feature type="region of interest" description="Disordered" evidence="10">
    <location>
        <begin position="1"/>
        <end position="71"/>
    </location>
</feature>
<keyword evidence="5" id="KW-0779">Telomere</keyword>
<sequence length="458" mass="50629">MSGSGSDRGDAPRRSRSQQLGSPDGGTPRRRARAGDEDGGGRGSEEEDGAAGGAAGAEGALPGPSGGDGADEATRRLLRQQYRELISSVQQNREMMLSTRNDKLTEALEDANRLFTGVSRAREAALDAQFLVLASNLGKEKASQLHSEMSVFDPSEFAEDLLSFMGLNRLERENSDSEEEQADGGFLPSDAWTKLGQEAMKYFRRAPVFHCMLGTFTADPPVERPRVERQRKKPGSKEEGRAMPAQLNKMEESHEEATEKEVERILGLLQAYHREDPNNPISFLEFVTDPDSFARTVENMFHVSFLIRDGLAGIKLDQDKLPVIEPLTPEEDNDEDAQARKQAVITMSYQEWENILRNFEISQPMIPPARKTGTSDGNGENVRCLSGLNLTTESFYSISSVILPFMYRLEATLLGCFASLHSPTPFHLDLLLPLLLMLPSSPQNYFSLCIRVQGGGKR</sequence>
<reference evidence="13" key="2">
    <citation type="submission" date="2025-08" db="UniProtKB">
        <authorList>
            <consortium name="Ensembl"/>
        </authorList>
    </citation>
    <scope>IDENTIFICATION</scope>
</reference>
<comment type="function">
    <text evidence="9">Component of the SMC5-SMC6 complex, that promotes sister chromatid alignment after DNA damage and facilitates double-stranded DNA breaks (DSBs) repair via homologous recombination between sister chromatids.</text>
</comment>
<evidence type="ECO:0000256" key="10">
    <source>
        <dbReference type="SAM" id="MobiDB-lite"/>
    </source>
</evidence>
<dbReference type="GO" id="GO:0030915">
    <property type="term" value="C:Smc5-Smc6 complex"/>
    <property type="evidence" value="ECO:0007669"/>
    <property type="project" value="UniProtKB-UniRule"/>
</dbReference>
<reference evidence="13 14" key="1">
    <citation type="journal article" date="2019" name="Proc. Natl. Acad. Sci. U.S.A.">
        <title>Regulatory changes in pterin and carotenoid genes underlie balanced color polymorphisms in the wall lizard.</title>
        <authorList>
            <person name="Andrade P."/>
            <person name="Pinho C."/>
            <person name="Perez I de Lanuza G."/>
            <person name="Afonso S."/>
            <person name="Brejcha J."/>
            <person name="Rubin C.J."/>
            <person name="Wallerman O."/>
            <person name="Pereira P."/>
            <person name="Sabatino S.J."/>
            <person name="Bellati A."/>
            <person name="Pellitteri-Rosa D."/>
            <person name="Bosakova Z."/>
            <person name="Bunikis I."/>
            <person name="Carretero M.A."/>
            <person name="Feiner N."/>
            <person name="Marsik P."/>
            <person name="Pauperio F."/>
            <person name="Salvi D."/>
            <person name="Soler L."/>
            <person name="While G.M."/>
            <person name="Uller T."/>
            <person name="Font E."/>
            <person name="Andersson L."/>
            <person name="Carneiro M."/>
        </authorList>
    </citation>
    <scope>NUCLEOTIDE SEQUENCE</scope>
</reference>
<dbReference type="GO" id="GO:0006281">
    <property type="term" value="P:DNA repair"/>
    <property type="evidence" value="ECO:0007669"/>
    <property type="project" value="UniProtKB-UniRule"/>
</dbReference>
<proteinExistence type="inferred from homology"/>
<comment type="subunit">
    <text evidence="9">Component of the SMC5-SMC6 complex.</text>
</comment>
<keyword evidence="14" id="KW-1185">Reference proteome</keyword>
<dbReference type="Pfam" id="PF15412">
    <property type="entry name" value="Nse4-Nse3_bdg"/>
    <property type="match status" value="1"/>
</dbReference>
<feature type="region of interest" description="Disordered" evidence="10">
    <location>
        <begin position="220"/>
        <end position="245"/>
    </location>
</feature>
<evidence type="ECO:0000256" key="7">
    <source>
        <dbReference type="ARBA" id="ARBA00023204"/>
    </source>
</evidence>
<name>A0A670ICV1_PODMU</name>